<protein>
    <submittedName>
        <fullName evidence="6">Uncharacterized protein</fullName>
    </submittedName>
</protein>
<organism evidence="6 7">
    <name type="scientific">Iphiclides podalirius</name>
    <name type="common">scarce swallowtail</name>
    <dbReference type="NCBI Taxonomy" id="110791"/>
    <lineage>
        <taxon>Eukaryota</taxon>
        <taxon>Metazoa</taxon>
        <taxon>Ecdysozoa</taxon>
        <taxon>Arthropoda</taxon>
        <taxon>Hexapoda</taxon>
        <taxon>Insecta</taxon>
        <taxon>Pterygota</taxon>
        <taxon>Neoptera</taxon>
        <taxon>Endopterygota</taxon>
        <taxon>Lepidoptera</taxon>
        <taxon>Glossata</taxon>
        <taxon>Ditrysia</taxon>
        <taxon>Papilionoidea</taxon>
        <taxon>Papilionidae</taxon>
        <taxon>Papilioninae</taxon>
        <taxon>Iphiclides</taxon>
    </lineage>
</organism>
<dbReference type="EMBL" id="OW152819">
    <property type="protein sequence ID" value="CAH2072919.1"/>
    <property type="molecule type" value="Genomic_DNA"/>
</dbReference>
<dbReference type="Proteomes" id="UP000837857">
    <property type="component" value="Chromosome 7"/>
</dbReference>
<evidence type="ECO:0000256" key="5">
    <source>
        <dbReference type="RuleBase" id="RU000477"/>
    </source>
</evidence>
<accession>A0ABN8J0E9</accession>
<dbReference type="PRINTS" id="PR00783">
    <property type="entry name" value="MINTRINSICP"/>
</dbReference>
<evidence type="ECO:0000256" key="2">
    <source>
        <dbReference type="ARBA" id="ARBA00022692"/>
    </source>
</evidence>
<dbReference type="PANTHER" id="PTHR19139:SF270">
    <property type="entry name" value="ENTOMOGLYCEROPORIN 1-RELATED"/>
    <property type="match status" value="1"/>
</dbReference>
<sequence>MVNDQEPTSVTISRHVSGDSKRAFGAEEGEGESLCGAVAGAGGADAAWWGACAAEAVGAALLVLLTCLPACAEAPPLQRALAGGLIVATLVQCFDHISGAMMNPTVTLAAAVCGRVGWAKGAAYCAAQLAGALAGGAALHALAPAAAACCRTAPAAGVATSRAAALEALLGALLALANCAAWDAANRRLLDSWPLRIGLTVAALSLAAGELTGASMNPVRSLAPALFSGDWSAHWVYWAGPLSGSLLASGLYRCAWRSPRQAPPRGL</sequence>
<keyword evidence="7" id="KW-1185">Reference proteome</keyword>
<dbReference type="Pfam" id="PF00230">
    <property type="entry name" value="MIP"/>
    <property type="match status" value="1"/>
</dbReference>
<evidence type="ECO:0000256" key="4">
    <source>
        <dbReference type="ARBA" id="ARBA00023136"/>
    </source>
</evidence>
<evidence type="ECO:0000313" key="7">
    <source>
        <dbReference type="Proteomes" id="UP000837857"/>
    </source>
</evidence>
<keyword evidence="5" id="KW-0813">Transport</keyword>
<dbReference type="Gene3D" id="1.20.1080.10">
    <property type="entry name" value="Glycerol uptake facilitator protein"/>
    <property type="match status" value="1"/>
</dbReference>
<name>A0ABN8J0E9_9NEOP</name>
<gene>
    <name evidence="6" type="ORF">IPOD504_LOCUS15396</name>
</gene>
<evidence type="ECO:0000313" key="6">
    <source>
        <dbReference type="EMBL" id="CAH2072919.1"/>
    </source>
</evidence>
<comment type="similarity">
    <text evidence="5">Belongs to the MIP/aquaporin (TC 1.A.8) family.</text>
</comment>
<feature type="non-terminal residue" evidence="6">
    <location>
        <position position="1"/>
    </location>
</feature>
<keyword evidence="2 5" id="KW-0812">Transmembrane</keyword>
<dbReference type="InterPro" id="IPR023271">
    <property type="entry name" value="Aquaporin-like"/>
</dbReference>
<dbReference type="SUPFAM" id="SSF81338">
    <property type="entry name" value="Aquaporin-like"/>
    <property type="match status" value="1"/>
</dbReference>
<dbReference type="InterPro" id="IPR034294">
    <property type="entry name" value="Aquaporin_transptr"/>
</dbReference>
<evidence type="ECO:0000256" key="1">
    <source>
        <dbReference type="ARBA" id="ARBA00004141"/>
    </source>
</evidence>
<keyword evidence="3" id="KW-1133">Transmembrane helix</keyword>
<proteinExistence type="inferred from homology"/>
<comment type="subcellular location">
    <subcellularLocation>
        <location evidence="1">Membrane</location>
        <topology evidence="1">Multi-pass membrane protein</topology>
    </subcellularLocation>
</comment>
<evidence type="ECO:0000256" key="3">
    <source>
        <dbReference type="ARBA" id="ARBA00022989"/>
    </source>
</evidence>
<reference evidence="6" key="1">
    <citation type="submission" date="2022-03" db="EMBL/GenBank/DDBJ databases">
        <authorList>
            <person name="Martin H S."/>
        </authorList>
    </citation>
    <scope>NUCLEOTIDE SEQUENCE</scope>
</reference>
<dbReference type="PANTHER" id="PTHR19139">
    <property type="entry name" value="AQUAPORIN TRANSPORTER"/>
    <property type="match status" value="1"/>
</dbReference>
<dbReference type="InterPro" id="IPR000425">
    <property type="entry name" value="MIP"/>
</dbReference>
<keyword evidence="4" id="KW-0472">Membrane</keyword>